<dbReference type="VEuPathDB" id="VectorBase:AATE006548"/>
<sequence>MERVRNRARRAATGTTIPLTGRCLDADHRLCVRATGAPDVIILGPAEWLLLLLLLPVVIIIIIPVPILLAPIVIVGRFLDDRLQHPAAGAAIEWIRFRCLGVRRQPGERNVIRDVENVLLHHCSHYIFRGRHPVRHQTSGRISC</sequence>
<dbReference type="EnsemblMetazoa" id="AATE006548-RA">
    <property type="protein sequence ID" value="AATE006548-PA.1"/>
    <property type="gene ID" value="AATE006548"/>
</dbReference>
<evidence type="ECO:0000313" key="1">
    <source>
        <dbReference type="EnsemblMetazoa" id="AATE006548-PA.1"/>
    </source>
</evidence>
<proteinExistence type="predicted"/>
<dbReference type="AlphaFoldDB" id="A0A182IW06"/>
<name>A0A182IW06_ANOAO</name>
<reference evidence="1" key="1">
    <citation type="submission" date="2022-08" db="UniProtKB">
        <authorList>
            <consortium name="EnsemblMetazoa"/>
        </authorList>
    </citation>
    <scope>IDENTIFICATION</scope>
    <source>
        <strain evidence="1">EBRO</strain>
    </source>
</reference>
<protein>
    <submittedName>
        <fullName evidence="1">Uncharacterized protein</fullName>
    </submittedName>
</protein>
<organism evidence="1">
    <name type="scientific">Anopheles atroparvus</name>
    <name type="common">European mosquito</name>
    <dbReference type="NCBI Taxonomy" id="41427"/>
    <lineage>
        <taxon>Eukaryota</taxon>
        <taxon>Metazoa</taxon>
        <taxon>Ecdysozoa</taxon>
        <taxon>Arthropoda</taxon>
        <taxon>Hexapoda</taxon>
        <taxon>Insecta</taxon>
        <taxon>Pterygota</taxon>
        <taxon>Neoptera</taxon>
        <taxon>Endopterygota</taxon>
        <taxon>Diptera</taxon>
        <taxon>Nematocera</taxon>
        <taxon>Culicoidea</taxon>
        <taxon>Culicidae</taxon>
        <taxon>Anophelinae</taxon>
        <taxon>Anopheles</taxon>
    </lineage>
</organism>
<accession>A0A182IW06</accession>